<evidence type="ECO:0000313" key="2">
    <source>
        <dbReference type="Proteomes" id="UP000585614"/>
    </source>
</evidence>
<organism evidence="1 2">
    <name type="scientific">Rhinolophus ferrumequinum</name>
    <name type="common">Greater horseshoe bat</name>
    <dbReference type="NCBI Taxonomy" id="59479"/>
    <lineage>
        <taxon>Eukaryota</taxon>
        <taxon>Metazoa</taxon>
        <taxon>Chordata</taxon>
        <taxon>Craniata</taxon>
        <taxon>Vertebrata</taxon>
        <taxon>Euteleostomi</taxon>
        <taxon>Mammalia</taxon>
        <taxon>Eutheria</taxon>
        <taxon>Laurasiatheria</taxon>
        <taxon>Chiroptera</taxon>
        <taxon>Yinpterochiroptera</taxon>
        <taxon>Rhinolophoidea</taxon>
        <taxon>Rhinolophidae</taxon>
        <taxon>Rhinolophinae</taxon>
        <taxon>Rhinolophus</taxon>
    </lineage>
</organism>
<protein>
    <submittedName>
        <fullName evidence="1">RHEB like 1</fullName>
    </submittedName>
</protein>
<dbReference type="Proteomes" id="UP000585614">
    <property type="component" value="Unassembled WGS sequence"/>
</dbReference>
<comment type="caution">
    <text evidence="1">The sequence shown here is derived from an EMBL/GenBank/DDBJ whole genome shotgun (WGS) entry which is preliminary data.</text>
</comment>
<sequence>MQEIAHVENSSYEQERRCHLLGALRHGVAALILPLALARLQWGQVLRTSQVWLPAVFLALLAHNMVPSCLHTFPTLQWPGCQCLQRGKNVSWALASALCFC</sequence>
<proteinExistence type="predicted"/>
<dbReference type="EMBL" id="JACAGC010000010">
    <property type="protein sequence ID" value="KAF6340380.1"/>
    <property type="molecule type" value="Genomic_DNA"/>
</dbReference>
<dbReference type="AlphaFoldDB" id="A0A7J7WT64"/>
<evidence type="ECO:0000313" key="1">
    <source>
        <dbReference type="EMBL" id="KAF6340380.1"/>
    </source>
</evidence>
<gene>
    <name evidence="1" type="ORF">mRhiFer1_014343</name>
</gene>
<reference evidence="1 2" key="1">
    <citation type="journal article" date="2020" name="Nature">
        <title>Six reference-quality genomes reveal evolution of bat adaptations.</title>
        <authorList>
            <person name="Jebb D."/>
            <person name="Huang Z."/>
            <person name="Pippel M."/>
            <person name="Hughes G.M."/>
            <person name="Lavrichenko K."/>
            <person name="Devanna P."/>
            <person name="Winkler S."/>
            <person name="Jermiin L.S."/>
            <person name="Skirmuntt E.C."/>
            <person name="Katzourakis A."/>
            <person name="Burkitt-Gray L."/>
            <person name="Ray D.A."/>
            <person name="Sullivan K.A.M."/>
            <person name="Roscito J.G."/>
            <person name="Kirilenko B.M."/>
            <person name="Davalos L.M."/>
            <person name="Corthals A.P."/>
            <person name="Power M.L."/>
            <person name="Jones G."/>
            <person name="Ransome R.D."/>
            <person name="Dechmann D.K.N."/>
            <person name="Locatelli A.G."/>
            <person name="Puechmaille S.J."/>
            <person name="Fedrigo O."/>
            <person name="Jarvis E.D."/>
            <person name="Hiller M."/>
            <person name="Vernes S.C."/>
            <person name="Myers E.W."/>
            <person name="Teeling E.C."/>
        </authorList>
    </citation>
    <scope>NUCLEOTIDE SEQUENCE [LARGE SCALE GENOMIC DNA]</scope>
    <source>
        <strain evidence="1">MRhiFer1</strain>
        <tissue evidence="1">Lung</tissue>
    </source>
</reference>
<name>A0A7J7WT64_RHIFE</name>
<accession>A0A7J7WT64</accession>